<dbReference type="InterPro" id="IPR007627">
    <property type="entry name" value="RNA_pol_sigma70_r2"/>
</dbReference>
<evidence type="ECO:0000313" key="8">
    <source>
        <dbReference type="Proteomes" id="UP000622648"/>
    </source>
</evidence>
<comment type="similarity">
    <text evidence="1">Belongs to the sigma-70 factor family. ECF subfamily.</text>
</comment>
<evidence type="ECO:0000256" key="1">
    <source>
        <dbReference type="ARBA" id="ARBA00010641"/>
    </source>
</evidence>
<keyword evidence="4" id="KW-0804">Transcription</keyword>
<dbReference type="InterPro" id="IPR013249">
    <property type="entry name" value="RNA_pol_sigma70_r4_t2"/>
</dbReference>
<evidence type="ECO:0000259" key="6">
    <source>
        <dbReference type="Pfam" id="PF08281"/>
    </source>
</evidence>
<evidence type="ECO:0000259" key="5">
    <source>
        <dbReference type="Pfam" id="PF04542"/>
    </source>
</evidence>
<proteinExistence type="inferred from homology"/>
<feature type="domain" description="RNA polymerase sigma factor 70 region 4 type 2" evidence="6">
    <location>
        <begin position="139"/>
        <end position="190"/>
    </location>
</feature>
<feature type="domain" description="RNA polymerase sigma-70 region 2" evidence="5">
    <location>
        <begin position="39"/>
        <end position="104"/>
    </location>
</feature>
<evidence type="ECO:0000256" key="4">
    <source>
        <dbReference type="ARBA" id="ARBA00023163"/>
    </source>
</evidence>
<dbReference type="InterPro" id="IPR039425">
    <property type="entry name" value="RNA_pol_sigma-70-like"/>
</dbReference>
<reference evidence="8" key="1">
    <citation type="journal article" date="2019" name="Int. J. Syst. Evol. Microbiol.">
        <title>The Global Catalogue of Microorganisms (GCM) 10K type strain sequencing project: providing services to taxonomists for standard genome sequencing and annotation.</title>
        <authorList>
            <consortium name="The Broad Institute Genomics Platform"/>
            <consortium name="The Broad Institute Genome Sequencing Center for Infectious Disease"/>
            <person name="Wu L."/>
            <person name="Ma J."/>
        </authorList>
    </citation>
    <scope>NUCLEOTIDE SEQUENCE [LARGE SCALE GENOMIC DNA]</scope>
    <source>
        <strain evidence="8">CGMCC 1.15644</strain>
    </source>
</reference>
<dbReference type="InterPro" id="IPR013324">
    <property type="entry name" value="RNA_pol_sigma_r3/r4-like"/>
</dbReference>
<dbReference type="GO" id="GO:0000428">
    <property type="term" value="C:DNA-directed RNA polymerase complex"/>
    <property type="evidence" value="ECO:0007669"/>
    <property type="project" value="UniProtKB-KW"/>
</dbReference>
<dbReference type="CDD" id="cd06171">
    <property type="entry name" value="Sigma70_r4"/>
    <property type="match status" value="1"/>
</dbReference>
<protein>
    <submittedName>
        <fullName evidence="7">DNA-directed RNA polymerase sigma-70 factor</fullName>
    </submittedName>
</protein>
<keyword evidence="2" id="KW-0805">Transcription regulation</keyword>
<dbReference type="Gene3D" id="1.10.1740.10">
    <property type="match status" value="1"/>
</dbReference>
<dbReference type="NCBIfam" id="TIGR02937">
    <property type="entry name" value="sigma70-ECF"/>
    <property type="match status" value="1"/>
</dbReference>
<dbReference type="SUPFAM" id="SSF88659">
    <property type="entry name" value="Sigma3 and sigma4 domains of RNA polymerase sigma factors"/>
    <property type="match status" value="1"/>
</dbReference>
<dbReference type="Pfam" id="PF04542">
    <property type="entry name" value="Sigma70_r2"/>
    <property type="match status" value="1"/>
</dbReference>
<dbReference type="Gene3D" id="1.10.10.10">
    <property type="entry name" value="Winged helix-like DNA-binding domain superfamily/Winged helix DNA-binding domain"/>
    <property type="match status" value="1"/>
</dbReference>
<gene>
    <name evidence="7" type="ORF">GCM10011413_04540</name>
</gene>
<organism evidence="7 8">
    <name type="scientific">Pedobacter psychrotolerans</name>
    <dbReference type="NCBI Taxonomy" id="1843235"/>
    <lineage>
        <taxon>Bacteria</taxon>
        <taxon>Pseudomonadati</taxon>
        <taxon>Bacteroidota</taxon>
        <taxon>Sphingobacteriia</taxon>
        <taxon>Sphingobacteriales</taxon>
        <taxon>Sphingobacteriaceae</taxon>
        <taxon>Pedobacter</taxon>
    </lineage>
</organism>
<dbReference type="SUPFAM" id="SSF88946">
    <property type="entry name" value="Sigma2 domain of RNA polymerase sigma factors"/>
    <property type="match status" value="1"/>
</dbReference>
<dbReference type="Pfam" id="PF08281">
    <property type="entry name" value="Sigma70_r4_2"/>
    <property type="match status" value="1"/>
</dbReference>
<evidence type="ECO:0000256" key="3">
    <source>
        <dbReference type="ARBA" id="ARBA00023082"/>
    </source>
</evidence>
<keyword evidence="7" id="KW-0240">DNA-directed RNA polymerase</keyword>
<dbReference type="PANTHER" id="PTHR43133:SF46">
    <property type="entry name" value="RNA POLYMERASE SIGMA-70 FACTOR ECF SUBFAMILY"/>
    <property type="match status" value="1"/>
</dbReference>
<keyword evidence="3" id="KW-0731">Sigma factor</keyword>
<keyword evidence="8" id="KW-1185">Reference proteome</keyword>
<dbReference type="Proteomes" id="UP000622648">
    <property type="component" value="Unassembled WGS sequence"/>
</dbReference>
<sequence>MLVKRTIPMPVKKILHNETNYIEWNSFKAGSWESFGRIYDAHFKSLNNYGYKFTRDTDQIEDAVHDLFVNLWQKRAQIGNPVSVRNYLYKSLRNMLFRKMETQQKFVKLNAEDDYQFHFEVSFDTLLMENEAKKDLQMKMKEAIQTLSARQQEIIYLRFYEGLSYEEAADIMNLNINSTYKLLYKAIGKLQKQVKLVDLMIILCLFASDKALLKIN</sequence>
<dbReference type="PANTHER" id="PTHR43133">
    <property type="entry name" value="RNA POLYMERASE ECF-TYPE SIGMA FACTO"/>
    <property type="match status" value="1"/>
</dbReference>
<evidence type="ECO:0000256" key="2">
    <source>
        <dbReference type="ARBA" id="ARBA00023015"/>
    </source>
</evidence>
<dbReference type="InterPro" id="IPR014284">
    <property type="entry name" value="RNA_pol_sigma-70_dom"/>
</dbReference>
<dbReference type="InterPro" id="IPR036388">
    <property type="entry name" value="WH-like_DNA-bd_sf"/>
</dbReference>
<evidence type="ECO:0000313" key="7">
    <source>
        <dbReference type="EMBL" id="GGE41797.1"/>
    </source>
</evidence>
<comment type="caution">
    <text evidence="7">The sequence shown here is derived from an EMBL/GenBank/DDBJ whole genome shotgun (WGS) entry which is preliminary data.</text>
</comment>
<accession>A0ABQ1SIJ4</accession>
<dbReference type="EMBL" id="BMJO01000001">
    <property type="protein sequence ID" value="GGE41797.1"/>
    <property type="molecule type" value="Genomic_DNA"/>
</dbReference>
<name>A0ABQ1SIJ4_9SPHI</name>
<dbReference type="InterPro" id="IPR013325">
    <property type="entry name" value="RNA_pol_sigma_r2"/>
</dbReference>